<evidence type="ECO:0000313" key="4">
    <source>
        <dbReference type="RefSeq" id="XP_052738921.1"/>
    </source>
</evidence>
<evidence type="ECO:0000256" key="1">
    <source>
        <dbReference type="ARBA" id="ARBA00008306"/>
    </source>
</evidence>
<protein>
    <submittedName>
        <fullName evidence="4">Required for meiotic nuclear division protein 1 homolog isoform X1</fullName>
    </submittedName>
</protein>
<comment type="similarity">
    <text evidence="1">Belongs to the RMD1/sif2 family.</text>
</comment>
<organism evidence="3 4">
    <name type="scientific">Bicyclus anynana</name>
    <name type="common">Squinting bush brown butterfly</name>
    <dbReference type="NCBI Taxonomy" id="110368"/>
    <lineage>
        <taxon>Eukaryota</taxon>
        <taxon>Metazoa</taxon>
        <taxon>Ecdysozoa</taxon>
        <taxon>Arthropoda</taxon>
        <taxon>Hexapoda</taxon>
        <taxon>Insecta</taxon>
        <taxon>Pterygota</taxon>
        <taxon>Neoptera</taxon>
        <taxon>Endopterygota</taxon>
        <taxon>Lepidoptera</taxon>
        <taxon>Glossata</taxon>
        <taxon>Ditrysia</taxon>
        <taxon>Papilionoidea</taxon>
        <taxon>Nymphalidae</taxon>
        <taxon>Satyrinae</taxon>
        <taxon>Satyrini</taxon>
        <taxon>Mycalesina</taxon>
        <taxon>Bicyclus</taxon>
    </lineage>
</organism>
<gene>
    <name evidence="4" type="primary">LOC112050723</name>
</gene>
<dbReference type="InterPro" id="IPR051624">
    <property type="entry name" value="RMD1/Sad1-interacting"/>
</dbReference>
<dbReference type="PANTHER" id="PTHR16255">
    <property type="entry name" value="REQUIRED FOR MEIOTIC NUCLEAR DIVISION PROTEIN 1 HOMOLOG"/>
    <property type="match status" value="1"/>
</dbReference>
<dbReference type="RefSeq" id="XP_052738921.1">
    <property type="nucleotide sequence ID" value="XM_052882961.1"/>
</dbReference>
<name>A0ABM3LIM6_BICAN</name>
<keyword evidence="3" id="KW-1185">Reference proteome</keyword>
<dbReference type="Proteomes" id="UP001652582">
    <property type="component" value="Chromosome 8"/>
</dbReference>
<sequence>MTVYLSRFVIRTLRPALQSRLVTTCFSDIKPAANAFFPKKTDVFRIGQQFFRNYSLDNIQPTTMALDNTSLPLKKKTSYKKVVLEDLTKKDGQYLTLAYATAYRYDLKALREGLLQQKLYEPGTLNTHEVGNVVVASPVYSVGDEPREIIFFQEGAVVFWNCTELEANNVLDFIRPYEVQSYPRDVVTREREIMTYQYQINAKRCSLQESSFVLVPNSDNSLERYSFSHAMAQSARLGAWEARLEALAASVRAHTERMEAAGAVHVEKKEVLNSVMLYVSQVVRKLGELLSLRHRINVESDLLDTPDCYWEDERLEMLYSSTVAYFTIPRRTRVLNERLSHCVELLELLSSWAADRHHVRLEWMVIALIMAEVLFELLHCFERYVWAERQPELRH</sequence>
<accession>A0ABM3LIM6</accession>
<dbReference type="GeneID" id="112050723"/>
<feature type="domain" description="DUF155" evidence="2">
    <location>
        <begin position="149"/>
        <end position="336"/>
    </location>
</feature>
<dbReference type="InterPro" id="IPR003734">
    <property type="entry name" value="DUF155"/>
</dbReference>
<evidence type="ECO:0000259" key="2">
    <source>
        <dbReference type="Pfam" id="PF02582"/>
    </source>
</evidence>
<dbReference type="Pfam" id="PF02582">
    <property type="entry name" value="DUF155"/>
    <property type="match status" value="1"/>
</dbReference>
<reference evidence="4" key="1">
    <citation type="submission" date="2025-08" db="UniProtKB">
        <authorList>
            <consortium name="RefSeq"/>
        </authorList>
    </citation>
    <scope>IDENTIFICATION</scope>
</reference>
<proteinExistence type="inferred from homology"/>
<dbReference type="PANTHER" id="PTHR16255:SF1">
    <property type="entry name" value="REQUIRED FOR MEIOTIC NUCLEAR DIVISION PROTEIN 1 HOMOLOG"/>
    <property type="match status" value="1"/>
</dbReference>
<evidence type="ECO:0000313" key="3">
    <source>
        <dbReference type="Proteomes" id="UP001652582"/>
    </source>
</evidence>